<dbReference type="PROSITE" id="PS00463">
    <property type="entry name" value="ZN2_CY6_FUNGAL_1"/>
    <property type="match status" value="1"/>
</dbReference>
<proteinExistence type="predicted"/>
<dbReference type="Proteomes" id="UP000002258">
    <property type="component" value="Chromosome 4"/>
</dbReference>
<dbReference type="HOGENOM" id="CLU_009505_1_0_1"/>
<dbReference type="GO" id="GO:0000981">
    <property type="term" value="F:DNA-binding transcription factor activity, RNA polymerase II-specific"/>
    <property type="evidence" value="ECO:0007669"/>
    <property type="project" value="InterPro"/>
</dbReference>
<dbReference type="EMBL" id="CP000498">
    <property type="protein sequence ID" value="ABN66478.2"/>
    <property type="molecule type" value="Genomic_DNA"/>
</dbReference>
<keyword evidence="4" id="KW-1185">Reference proteome</keyword>
<feature type="non-terminal residue" evidence="3">
    <location>
        <position position="1"/>
    </location>
</feature>
<evidence type="ECO:0000313" key="3">
    <source>
        <dbReference type="EMBL" id="ABN66478.2"/>
    </source>
</evidence>
<dbReference type="eggNOG" id="ENOG502R6NR">
    <property type="taxonomic scope" value="Eukaryota"/>
</dbReference>
<dbReference type="SUPFAM" id="SSF57701">
    <property type="entry name" value="Zn2/Cys6 DNA-binding domain"/>
    <property type="match status" value="1"/>
</dbReference>
<evidence type="ECO:0000313" key="4">
    <source>
        <dbReference type="Proteomes" id="UP000002258"/>
    </source>
</evidence>
<feature type="compositionally biased region" description="Basic and acidic residues" evidence="1">
    <location>
        <begin position="67"/>
        <end position="79"/>
    </location>
</feature>
<feature type="region of interest" description="Disordered" evidence="1">
    <location>
        <begin position="176"/>
        <end position="209"/>
    </location>
</feature>
<evidence type="ECO:0000259" key="2">
    <source>
        <dbReference type="PROSITE" id="PS50048"/>
    </source>
</evidence>
<feature type="compositionally biased region" description="Low complexity" evidence="1">
    <location>
        <begin position="100"/>
        <end position="121"/>
    </location>
</feature>
<protein>
    <recommendedName>
        <fullName evidence="2">Zn(2)-C6 fungal-type domain-containing protein</fullName>
    </recommendedName>
</protein>
<dbReference type="RefSeq" id="XP_001384507.2">
    <property type="nucleotide sequence ID" value="XM_001384470.1"/>
</dbReference>
<dbReference type="SMART" id="SM00066">
    <property type="entry name" value="GAL4"/>
    <property type="match status" value="1"/>
</dbReference>
<name>A3LTV1_PICST</name>
<dbReference type="OrthoDB" id="25921at2759"/>
<feature type="domain" description="Zn(2)-C6 fungal-type" evidence="2">
    <location>
        <begin position="19"/>
        <end position="49"/>
    </location>
</feature>
<dbReference type="PANTHER" id="PTHR47657">
    <property type="entry name" value="STEROL REGULATORY ELEMENT-BINDING PROTEIN ECM22"/>
    <property type="match status" value="1"/>
</dbReference>
<dbReference type="Gene3D" id="4.10.240.10">
    <property type="entry name" value="Zn(2)-C6 fungal-type DNA-binding domain"/>
    <property type="match status" value="1"/>
</dbReference>
<dbReference type="GO" id="GO:0008270">
    <property type="term" value="F:zinc ion binding"/>
    <property type="evidence" value="ECO:0007669"/>
    <property type="project" value="InterPro"/>
</dbReference>
<dbReference type="KEGG" id="pic:PICST_10382"/>
<evidence type="ECO:0000256" key="1">
    <source>
        <dbReference type="SAM" id="MobiDB-lite"/>
    </source>
</evidence>
<organism evidence="3 4">
    <name type="scientific">Scheffersomyces stipitis (strain ATCC 58785 / CBS 6054 / NBRC 10063 / NRRL Y-11545)</name>
    <name type="common">Yeast</name>
    <name type="synonym">Pichia stipitis</name>
    <dbReference type="NCBI Taxonomy" id="322104"/>
    <lineage>
        <taxon>Eukaryota</taxon>
        <taxon>Fungi</taxon>
        <taxon>Dikarya</taxon>
        <taxon>Ascomycota</taxon>
        <taxon>Saccharomycotina</taxon>
        <taxon>Pichiomycetes</taxon>
        <taxon>Debaryomycetaceae</taxon>
        <taxon>Scheffersomyces</taxon>
    </lineage>
</organism>
<dbReference type="AlphaFoldDB" id="A3LTV1"/>
<sequence>FPRMSERKSRRTHKNSRDGCPNCKAKRIKCSEELPSCHNCIKKNYRCGYLDFPKEKLDHIRKKNDKKSKEQDENTKEESSSNLQTDPTTFAFHKQNHGLSSDNNSTSSNGTSNSNANNATNPPHDIFADLSPLNQDSFENNEFCLTRDDLRVALYRDSFHKLTSYDVSSAGAFVNEHPHYGHHDEINSNGQSKTSDNDDNSSSNSFENSQLNLSRHIKTANENVEIEELEDLTPLDHHSIFHPYPPPSHPASPPGTPLANAISQILTVNKLKKTKRLRNGYLKRYLKQPDRSFKSLSNTEFRLPHLPVWRSDYVDQFWISVFNQSIIIKVYYSFFMDKSINILLKVCNKAINTGNSSTSFTKKDLDILTKKSYTYYGLLIRDLRESITEIHIEYPIKISLYAAWSTFLHLHTNMETLCLMFTGTASLFGKIVNDAKSVNDITHTLQISIQAFNDNTNTCLVPDYKFDVIKDLYQDLLHFKSFIVNNQSLTSPNNVHILRNFLELESFMKNLIECVYPRIMYINSYYKLVNNVDDDSDNIIFTSPSLFFEMLADWFDIFPSEAVSIGSKMKPLRKTFYLFYVAIGRALLNVFSPIRSMLLIDTVHVIHPKVDFNCNLYRIGIDEVESKDQFFFLRNLSHKLMRTVIFFNNRTELLCYYLSTKTVLNRTDSQSYLMSIDAKHNLSEVHYQDIVKFLPQKLEIDEIMLSSLGPETTINYYNYPLLKSLLLGIDDNPINRTKVLRELIEKQENLHGSFNYRSGIFESDFDISEPIDYYRQSQQPNWSISNWSIEETRLRISNFDCSRRQIAKSV</sequence>
<dbReference type="OMA" id="RCGYLDF"/>
<feature type="region of interest" description="Disordered" evidence="1">
    <location>
        <begin position="1"/>
        <end position="20"/>
    </location>
</feature>
<dbReference type="GeneID" id="4838376"/>
<dbReference type="InterPro" id="IPR036864">
    <property type="entry name" value="Zn2-C6_fun-type_DNA-bd_sf"/>
</dbReference>
<dbReference type="InterPro" id="IPR052400">
    <property type="entry name" value="Zn2-C6_fungal_TF"/>
</dbReference>
<dbReference type="PROSITE" id="PS50048">
    <property type="entry name" value="ZN2_CY6_FUNGAL_2"/>
    <property type="match status" value="1"/>
</dbReference>
<dbReference type="CDD" id="cd00067">
    <property type="entry name" value="GAL4"/>
    <property type="match status" value="1"/>
</dbReference>
<feature type="compositionally biased region" description="Basic and acidic residues" evidence="1">
    <location>
        <begin position="176"/>
        <end position="186"/>
    </location>
</feature>
<dbReference type="InParanoid" id="A3LTV1"/>
<feature type="non-terminal residue" evidence="3">
    <location>
        <position position="810"/>
    </location>
</feature>
<dbReference type="STRING" id="322104.A3LTV1"/>
<dbReference type="Pfam" id="PF00172">
    <property type="entry name" value="Zn_clus"/>
    <property type="match status" value="1"/>
</dbReference>
<reference evidence="3 4" key="1">
    <citation type="journal article" date="2007" name="Nat. Biotechnol.">
        <title>Genome sequence of the lignocellulose-bioconverting and xylose-fermenting yeast Pichia stipitis.</title>
        <authorList>
            <person name="Jeffries T.W."/>
            <person name="Grigoriev I.V."/>
            <person name="Grimwood J."/>
            <person name="Laplaza J.M."/>
            <person name="Aerts A."/>
            <person name="Salamov A."/>
            <person name="Schmutz J."/>
            <person name="Lindquist E."/>
            <person name="Dehal P."/>
            <person name="Shapiro H."/>
            <person name="Jin Y.S."/>
            <person name="Passoth V."/>
            <person name="Richardson P.M."/>
        </authorList>
    </citation>
    <scope>NUCLEOTIDE SEQUENCE [LARGE SCALE GENOMIC DNA]</scope>
    <source>
        <strain evidence="4">ATCC 58785 / CBS 6054 / NBRC 10063 / NRRL Y-11545</strain>
    </source>
</reference>
<gene>
    <name evidence="3" type="ORF">PICST_10382</name>
</gene>
<dbReference type="PANTHER" id="PTHR47657:SF7">
    <property type="entry name" value="STEROL REGULATORY ELEMENT-BINDING PROTEIN ECM22"/>
    <property type="match status" value="1"/>
</dbReference>
<dbReference type="InterPro" id="IPR001138">
    <property type="entry name" value="Zn2Cys6_DnaBD"/>
</dbReference>
<feature type="region of interest" description="Disordered" evidence="1">
    <location>
        <begin position="61"/>
        <end position="131"/>
    </location>
</feature>
<accession>A3LTV1</accession>